<dbReference type="PANTHER" id="PTHR33021:SF193">
    <property type="entry name" value="OS06G0218600 PROTEIN"/>
    <property type="match status" value="1"/>
</dbReference>
<evidence type="ECO:0000256" key="7">
    <source>
        <dbReference type="SAM" id="Phobius"/>
    </source>
</evidence>
<reference evidence="10 11" key="1">
    <citation type="journal article" date="2020" name="Nat. Commun.">
        <title>Genome of Tripterygium wilfordii and identification of cytochrome P450 involved in triptolide biosynthesis.</title>
        <authorList>
            <person name="Tu L."/>
            <person name="Su P."/>
            <person name="Zhang Z."/>
            <person name="Gao L."/>
            <person name="Wang J."/>
            <person name="Hu T."/>
            <person name="Zhou J."/>
            <person name="Zhang Y."/>
            <person name="Zhao Y."/>
            <person name="Liu Y."/>
            <person name="Song Y."/>
            <person name="Tong Y."/>
            <person name="Lu Y."/>
            <person name="Yang J."/>
            <person name="Xu C."/>
            <person name="Jia M."/>
            <person name="Peters R.J."/>
            <person name="Huang L."/>
            <person name="Gao W."/>
        </authorList>
    </citation>
    <scope>NUCLEOTIDE SEQUENCE [LARGE SCALE GENOMIC DNA]</scope>
    <source>
        <strain evidence="11">cv. XIE 37</strain>
        <tissue evidence="10">Leaf</tissue>
    </source>
</reference>
<gene>
    <name evidence="10" type="ORF">HS088_TW06G00961</name>
</gene>
<sequence length="178" mass="18069">MAMASISVLLVLCMVVPITLATDYTVGDSTGWVMGVDYSTWTSGKTFTVGDKLVFSYGGGHSVDEVSGSDYNSCTVGNSLTTDSSGATTITLNKAGTHYFICGAIGHCGSGMKLAVTVGSGSPTSTNTSPAASGGSTTTTTPTTTTPKSNMPESSSGNLSPFVGLVITWVSLFVLNFS</sequence>
<keyword evidence="11" id="KW-1185">Reference proteome</keyword>
<keyword evidence="4" id="KW-0186">Copper</keyword>
<feature type="transmembrane region" description="Helical" evidence="7">
    <location>
        <begin position="159"/>
        <end position="177"/>
    </location>
</feature>
<dbReference type="PANTHER" id="PTHR33021">
    <property type="entry name" value="BLUE COPPER PROTEIN"/>
    <property type="match status" value="1"/>
</dbReference>
<keyword evidence="3" id="KW-0249">Electron transport</keyword>
<dbReference type="InterPro" id="IPR039391">
    <property type="entry name" value="Phytocyanin-like"/>
</dbReference>
<keyword evidence="1" id="KW-0813">Transport</keyword>
<organism evidence="10 11">
    <name type="scientific">Tripterygium wilfordii</name>
    <name type="common">Thunder God vine</name>
    <dbReference type="NCBI Taxonomy" id="458696"/>
    <lineage>
        <taxon>Eukaryota</taxon>
        <taxon>Viridiplantae</taxon>
        <taxon>Streptophyta</taxon>
        <taxon>Embryophyta</taxon>
        <taxon>Tracheophyta</taxon>
        <taxon>Spermatophyta</taxon>
        <taxon>Magnoliopsida</taxon>
        <taxon>eudicotyledons</taxon>
        <taxon>Gunneridae</taxon>
        <taxon>Pentapetalae</taxon>
        <taxon>rosids</taxon>
        <taxon>fabids</taxon>
        <taxon>Celastrales</taxon>
        <taxon>Celastraceae</taxon>
        <taxon>Tripterygium</taxon>
    </lineage>
</organism>
<dbReference type="OrthoDB" id="206968at2759"/>
<evidence type="ECO:0000313" key="11">
    <source>
        <dbReference type="Proteomes" id="UP000593562"/>
    </source>
</evidence>
<dbReference type="InParanoid" id="A0A7J7DL29"/>
<dbReference type="GO" id="GO:0005886">
    <property type="term" value="C:plasma membrane"/>
    <property type="evidence" value="ECO:0007669"/>
    <property type="project" value="TreeGrafter"/>
</dbReference>
<accession>A0A7J7DL29</accession>
<dbReference type="Gene3D" id="2.60.40.420">
    <property type="entry name" value="Cupredoxins - blue copper proteins"/>
    <property type="match status" value="1"/>
</dbReference>
<feature type="compositionally biased region" description="Low complexity" evidence="6">
    <location>
        <begin position="119"/>
        <end position="147"/>
    </location>
</feature>
<dbReference type="InterPro" id="IPR003245">
    <property type="entry name" value="Phytocyanin_dom"/>
</dbReference>
<keyword evidence="7" id="KW-0472">Membrane</keyword>
<evidence type="ECO:0000256" key="1">
    <source>
        <dbReference type="ARBA" id="ARBA00022448"/>
    </source>
</evidence>
<dbReference type="AlphaFoldDB" id="A0A7J7DL29"/>
<protein>
    <submittedName>
        <fullName evidence="10">Putative Blue copper protein</fullName>
    </submittedName>
</protein>
<proteinExistence type="predicted"/>
<dbReference type="CDD" id="cd04216">
    <property type="entry name" value="Phytocyanin"/>
    <property type="match status" value="1"/>
</dbReference>
<dbReference type="SUPFAM" id="SSF49503">
    <property type="entry name" value="Cupredoxins"/>
    <property type="match status" value="1"/>
</dbReference>
<dbReference type="FunFam" id="2.60.40.420:FF:000003">
    <property type="entry name" value="Blue copper"/>
    <property type="match status" value="1"/>
</dbReference>
<evidence type="ECO:0000256" key="5">
    <source>
        <dbReference type="ARBA" id="ARBA00023180"/>
    </source>
</evidence>
<name>A0A7J7DL29_TRIWF</name>
<keyword evidence="7" id="KW-0812">Transmembrane</keyword>
<keyword evidence="8" id="KW-0732">Signal</keyword>
<dbReference type="GO" id="GO:0046872">
    <property type="term" value="F:metal ion binding"/>
    <property type="evidence" value="ECO:0007669"/>
    <property type="project" value="UniProtKB-KW"/>
</dbReference>
<feature type="domain" description="Phytocyanin" evidence="9">
    <location>
        <begin position="22"/>
        <end position="120"/>
    </location>
</feature>
<feature type="chain" id="PRO_5029522142" evidence="8">
    <location>
        <begin position="22"/>
        <end position="178"/>
    </location>
</feature>
<dbReference type="GO" id="GO:0009055">
    <property type="term" value="F:electron transfer activity"/>
    <property type="evidence" value="ECO:0007669"/>
    <property type="project" value="InterPro"/>
</dbReference>
<keyword evidence="7" id="KW-1133">Transmembrane helix</keyword>
<comment type="caution">
    <text evidence="10">The sequence shown here is derived from an EMBL/GenBank/DDBJ whole genome shotgun (WGS) entry which is preliminary data.</text>
</comment>
<dbReference type="Pfam" id="PF02298">
    <property type="entry name" value="Cu_bind_like"/>
    <property type="match status" value="1"/>
</dbReference>
<keyword evidence="5" id="KW-0325">Glycoprotein</keyword>
<evidence type="ECO:0000256" key="2">
    <source>
        <dbReference type="ARBA" id="ARBA00022723"/>
    </source>
</evidence>
<evidence type="ECO:0000256" key="4">
    <source>
        <dbReference type="ARBA" id="ARBA00023008"/>
    </source>
</evidence>
<dbReference type="InterPro" id="IPR008972">
    <property type="entry name" value="Cupredoxin"/>
</dbReference>
<dbReference type="FunCoup" id="A0A7J7DL29">
    <property type="interactions" value="107"/>
</dbReference>
<dbReference type="EMBL" id="JAAARO010000006">
    <property type="protein sequence ID" value="KAF5746786.1"/>
    <property type="molecule type" value="Genomic_DNA"/>
</dbReference>
<dbReference type="PROSITE" id="PS51485">
    <property type="entry name" value="PHYTOCYANIN"/>
    <property type="match status" value="1"/>
</dbReference>
<evidence type="ECO:0000256" key="3">
    <source>
        <dbReference type="ARBA" id="ARBA00022982"/>
    </source>
</evidence>
<keyword evidence="2" id="KW-0479">Metal-binding</keyword>
<feature type="region of interest" description="Disordered" evidence="6">
    <location>
        <begin position="119"/>
        <end position="156"/>
    </location>
</feature>
<dbReference type="Proteomes" id="UP000593562">
    <property type="component" value="Unassembled WGS sequence"/>
</dbReference>
<evidence type="ECO:0000259" key="9">
    <source>
        <dbReference type="PROSITE" id="PS51485"/>
    </source>
</evidence>
<evidence type="ECO:0000256" key="8">
    <source>
        <dbReference type="SAM" id="SignalP"/>
    </source>
</evidence>
<evidence type="ECO:0000256" key="6">
    <source>
        <dbReference type="SAM" id="MobiDB-lite"/>
    </source>
</evidence>
<feature type="signal peptide" evidence="8">
    <location>
        <begin position="1"/>
        <end position="21"/>
    </location>
</feature>
<evidence type="ECO:0000313" key="10">
    <source>
        <dbReference type="EMBL" id="KAF5746786.1"/>
    </source>
</evidence>